<dbReference type="Pfam" id="PF03466">
    <property type="entry name" value="LysR_substrate"/>
    <property type="match status" value="1"/>
</dbReference>
<evidence type="ECO:0000256" key="4">
    <source>
        <dbReference type="ARBA" id="ARBA00023163"/>
    </source>
</evidence>
<gene>
    <name evidence="6" type="ORF">CQZ99_25795</name>
</gene>
<evidence type="ECO:0000259" key="5">
    <source>
        <dbReference type="PROSITE" id="PS50931"/>
    </source>
</evidence>
<dbReference type="EMBL" id="PCQL01000043">
    <property type="protein sequence ID" value="PRC11304.1"/>
    <property type="molecule type" value="Genomic_DNA"/>
</dbReference>
<accession>A0A2S9E8W5</accession>
<evidence type="ECO:0000256" key="1">
    <source>
        <dbReference type="ARBA" id="ARBA00009437"/>
    </source>
</evidence>
<proteinExistence type="inferred from homology"/>
<dbReference type="InterPro" id="IPR036388">
    <property type="entry name" value="WH-like_DNA-bd_sf"/>
</dbReference>
<keyword evidence="3" id="KW-0238">DNA-binding</keyword>
<organism evidence="6 7">
    <name type="scientific">Pseudomonas poae</name>
    <dbReference type="NCBI Taxonomy" id="200451"/>
    <lineage>
        <taxon>Bacteria</taxon>
        <taxon>Pseudomonadati</taxon>
        <taxon>Pseudomonadota</taxon>
        <taxon>Gammaproteobacteria</taxon>
        <taxon>Pseudomonadales</taxon>
        <taxon>Pseudomonadaceae</taxon>
        <taxon>Pseudomonas</taxon>
    </lineage>
</organism>
<dbReference type="GO" id="GO:0043565">
    <property type="term" value="F:sequence-specific DNA binding"/>
    <property type="evidence" value="ECO:0007669"/>
    <property type="project" value="TreeGrafter"/>
</dbReference>
<keyword evidence="4" id="KW-0804">Transcription</keyword>
<dbReference type="SUPFAM" id="SSF46785">
    <property type="entry name" value="Winged helix' DNA-binding domain"/>
    <property type="match status" value="1"/>
</dbReference>
<sequence>MDYFQAVQAFLRIVETGSFVKAAAQLDVHPNAVTKLMQALESHLRVKLLNRTTRTVTLTPEGSAYHTRMSRVLDQWLEAESDMAVSRSRPSGRVRVDMGTTIATLLVIPALHDFHARYPDIQIDIGASDRTADLASESIDCVIRGGHLADSALIARGLGSLEFVTCATPAYLTRHGTPGHPVELEVGHTLVRYFFPGTGKHNKVVLTQGEETVVVEGRHFVAVNDSNAYLAAGLAGLGVIHTLRFMVQPHIDTGALVPVLTHWSAAPNPLSVVYMPNRHLSARVRVFVDWLVELFTAHPHVRQ</sequence>
<dbReference type="PANTHER" id="PTHR30537">
    <property type="entry name" value="HTH-TYPE TRANSCRIPTIONAL REGULATOR"/>
    <property type="match status" value="1"/>
</dbReference>
<feature type="domain" description="HTH lysR-type" evidence="5">
    <location>
        <begin position="1"/>
        <end position="59"/>
    </location>
</feature>
<keyword evidence="2" id="KW-0805">Transcription regulation</keyword>
<name>A0A2S9E8W5_9PSED</name>
<dbReference type="InterPro" id="IPR036390">
    <property type="entry name" value="WH_DNA-bd_sf"/>
</dbReference>
<dbReference type="GO" id="GO:0003700">
    <property type="term" value="F:DNA-binding transcription factor activity"/>
    <property type="evidence" value="ECO:0007669"/>
    <property type="project" value="InterPro"/>
</dbReference>
<dbReference type="RefSeq" id="WP_105699348.1">
    <property type="nucleotide sequence ID" value="NZ_CP159260.1"/>
</dbReference>
<reference evidence="6 7" key="1">
    <citation type="submission" date="2017-09" db="EMBL/GenBank/DDBJ databases">
        <title>Genomic, metabolic, and phenotypic characteristics of bacterial isolates from the natural microbiome of the model nematode Caenorhabditis elegans.</title>
        <authorList>
            <person name="Zimmermann J."/>
            <person name="Obeng N."/>
            <person name="Yang W."/>
            <person name="Obeng O."/>
            <person name="Kissoyan K."/>
            <person name="Pees B."/>
            <person name="Dirksen P."/>
            <person name="Hoppner M."/>
            <person name="Franke A."/>
            <person name="Rosenstiel P."/>
            <person name="Leippe M."/>
            <person name="Dierking K."/>
            <person name="Kaleta C."/>
            <person name="Schulenburg H."/>
        </authorList>
    </citation>
    <scope>NUCLEOTIDE SEQUENCE [LARGE SCALE GENOMIC DNA]</scope>
    <source>
        <strain evidence="6 7">MYb117</strain>
    </source>
</reference>
<evidence type="ECO:0000256" key="3">
    <source>
        <dbReference type="ARBA" id="ARBA00023125"/>
    </source>
</evidence>
<dbReference type="InterPro" id="IPR000847">
    <property type="entry name" value="LysR_HTH_N"/>
</dbReference>
<dbReference type="CDD" id="cd08472">
    <property type="entry name" value="PBP2_CrgA_like_3"/>
    <property type="match status" value="1"/>
</dbReference>
<comment type="similarity">
    <text evidence="1">Belongs to the LysR transcriptional regulatory family.</text>
</comment>
<dbReference type="PROSITE" id="PS50931">
    <property type="entry name" value="HTH_LYSR"/>
    <property type="match status" value="1"/>
</dbReference>
<protein>
    <submittedName>
        <fullName evidence="6">LysR family transcriptional regulator</fullName>
    </submittedName>
</protein>
<dbReference type="PANTHER" id="PTHR30537:SF17">
    <property type="entry name" value="LYSR-FAMILY REGULATORY PROTEIN"/>
    <property type="match status" value="1"/>
</dbReference>
<dbReference type="InterPro" id="IPR058163">
    <property type="entry name" value="LysR-type_TF_proteobact-type"/>
</dbReference>
<dbReference type="SUPFAM" id="SSF53850">
    <property type="entry name" value="Periplasmic binding protein-like II"/>
    <property type="match status" value="1"/>
</dbReference>
<dbReference type="InterPro" id="IPR005119">
    <property type="entry name" value="LysR_subst-bd"/>
</dbReference>
<dbReference type="FunFam" id="1.10.10.10:FF:000001">
    <property type="entry name" value="LysR family transcriptional regulator"/>
    <property type="match status" value="1"/>
</dbReference>
<dbReference type="Gene3D" id="1.10.10.10">
    <property type="entry name" value="Winged helix-like DNA-binding domain superfamily/Winged helix DNA-binding domain"/>
    <property type="match status" value="1"/>
</dbReference>
<dbReference type="Proteomes" id="UP000238045">
    <property type="component" value="Unassembled WGS sequence"/>
</dbReference>
<evidence type="ECO:0000256" key="2">
    <source>
        <dbReference type="ARBA" id="ARBA00023015"/>
    </source>
</evidence>
<evidence type="ECO:0000313" key="7">
    <source>
        <dbReference type="Proteomes" id="UP000238045"/>
    </source>
</evidence>
<dbReference type="AlphaFoldDB" id="A0A2S9E8W5"/>
<keyword evidence="7" id="KW-1185">Reference proteome</keyword>
<dbReference type="GO" id="GO:0006351">
    <property type="term" value="P:DNA-templated transcription"/>
    <property type="evidence" value="ECO:0007669"/>
    <property type="project" value="TreeGrafter"/>
</dbReference>
<comment type="caution">
    <text evidence="6">The sequence shown here is derived from an EMBL/GenBank/DDBJ whole genome shotgun (WGS) entry which is preliminary data.</text>
</comment>
<dbReference type="Pfam" id="PF00126">
    <property type="entry name" value="HTH_1"/>
    <property type="match status" value="1"/>
</dbReference>
<evidence type="ECO:0000313" key="6">
    <source>
        <dbReference type="EMBL" id="PRC11304.1"/>
    </source>
</evidence>
<dbReference type="Gene3D" id="3.40.190.10">
    <property type="entry name" value="Periplasmic binding protein-like II"/>
    <property type="match status" value="2"/>
</dbReference>